<evidence type="ECO:0000256" key="1">
    <source>
        <dbReference type="PROSITE-ProRule" id="PRU00221"/>
    </source>
</evidence>
<dbReference type="PANTHER" id="PTHR14494:SF0">
    <property type="entry name" value="ALADIN"/>
    <property type="match status" value="1"/>
</dbReference>
<evidence type="ECO:0000313" key="3">
    <source>
        <dbReference type="EMBL" id="RVX04899.1"/>
    </source>
</evidence>
<feature type="transmembrane region" description="Helical" evidence="2">
    <location>
        <begin position="287"/>
        <end position="308"/>
    </location>
</feature>
<protein>
    <submittedName>
        <fullName evidence="3">Aladin</fullName>
    </submittedName>
</protein>
<dbReference type="PANTHER" id="PTHR14494">
    <property type="entry name" value="ALADIN/ADRACALIN/AAAS"/>
    <property type="match status" value="1"/>
</dbReference>
<accession>A0A438J7F9</accession>
<evidence type="ECO:0000256" key="2">
    <source>
        <dbReference type="SAM" id="Phobius"/>
    </source>
</evidence>
<sequence length="561" mass="61976">MRSFPQPGSVTVCEINRNLSTTSRLAVTALNLSDDGAKDAYGKTTCNPSPQFHGMVFSPVPFQWDQLLALSPEHGAEQPPQVTGESVAPRRKDLSTALQRIVNDSLKRFFHPNDGRNIGHISGHSILVSIRLNIYTKMECLDFGVFLLIIMSFRPKSDTQLLQFEYPEDACDSTGMLNALNGILELGVNCLPEVDLQGVSWHRHKHILAFISGPNQVIVRDYEDSEGKEPCILTHESQRDVKLIEGGICMWAASYPGNAAIARSGVAPFFGTVARGSGIRWTVEPRVMLYALLFCCYFIYLIGLGTPIRRGLGGISILKWSPTGDYFLSAKFDGTFYLWETNTWTSEPWSSTSGFVTKTFHEDNKFHGDSSGVIFCSSMGGRCPWWRILDFSWYMVASGPQRPRLANQEANGSNMDPDGHMVLIAFSKSSTLGSVHFASKPPSLDAHLLPVDLPEIMSLTGSQGIEKIAWDATGERLALSYKGGDELYKGLIAIYDVRRNPLISASLMGPGENPKPLAFSFHDKFKQGPLLSVFFAGGFSWISATNRPFWVLVERADGVPE</sequence>
<organism evidence="3 4">
    <name type="scientific">Vitis vinifera</name>
    <name type="common">Grape</name>
    <dbReference type="NCBI Taxonomy" id="29760"/>
    <lineage>
        <taxon>Eukaryota</taxon>
        <taxon>Viridiplantae</taxon>
        <taxon>Streptophyta</taxon>
        <taxon>Embryophyta</taxon>
        <taxon>Tracheophyta</taxon>
        <taxon>Spermatophyta</taxon>
        <taxon>Magnoliopsida</taxon>
        <taxon>eudicotyledons</taxon>
        <taxon>Gunneridae</taxon>
        <taxon>Pentapetalae</taxon>
        <taxon>rosids</taxon>
        <taxon>Vitales</taxon>
        <taxon>Vitaceae</taxon>
        <taxon>Viteae</taxon>
        <taxon>Vitis</taxon>
    </lineage>
</organism>
<proteinExistence type="predicted"/>
<dbReference type="AlphaFoldDB" id="A0A438J7F9"/>
<reference evidence="3 4" key="1">
    <citation type="journal article" date="2018" name="PLoS Genet.">
        <title>Population sequencing reveals clonal diversity and ancestral inbreeding in the grapevine cultivar Chardonnay.</title>
        <authorList>
            <person name="Roach M.J."/>
            <person name="Johnson D.L."/>
            <person name="Bohlmann J."/>
            <person name="van Vuuren H.J."/>
            <person name="Jones S.J."/>
            <person name="Pretorius I.S."/>
            <person name="Schmidt S.A."/>
            <person name="Borneman A.R."/>
        </authorList>
    </citation>
    <scope>NUCLEOTIDE SEQUENCE [LARGE SCALE GENOMIC DNA]</scope>
    <source>
        <strain evidence="4">cv. Chardonnay</strain>
        <tissue evidence="3">Leaf</tissue>
    </source>
</reference>
<dbReference type="PROSITE" id="PS50082">
    <property type="entry name" value="WD_REPEATS_2"/>
    <property type="match status" value="1"/>
</dbReference>
<dbReference type="SUPFAM" id="SSF82171">
    <property type="entry name" value="DPP6 N-terminal domain-like"/>
    <property type="match status" value="1"/>
</dbReference>
<dbReference type="InterPro" id="IPR045139">
    <property type="entry name" value="Aladin"/>
</dbReference>
<evidence type="ECO:0000313" key="4">
    <source>
        <dbReference type="Proteomes" id="UP000288805"/>
    </source>
</evidence>
<keyword evidence="1" id="KW-0853">WD repeat</keyword>
<comment type="caution">
    <text evidence="3">The sequence shown here is derived from an EMBL/GenBank/DDBJ whole genome shotgun (WGS) entry which is preliminary data.</text>
</comment>
<name>A0A438J7F9_VITVI</name>
<dbReference type="Gene3D" id="2.130.10.10">
    <property type="entry name" value="YVTN repeat-like/Quinoprotein amine dehydrogenase"/>
    <property type="match status" value="1"/>
</dbReference>
<keyword evidence="2" id="KW-0812">Transmembrane</keyword>
<gene>
    <name evidence="3" type="primary">AAAS_0</name>
    <name evidence="3" type="ORF">CK203_019310</name>
</gene>
<keyword evidence="2" id="KW-0472">Membrane</keyword>
<feature type="repeat" description="WD" evidence="1">
    <location>
        <begin position="315"/>
        <end position="343"/>
    </location>
</feature>
<dbReference type="InterPro" id="IPR015943">
    <property type="entry name" value="WD40/YVTN_repeat-like_dom_sf"/>
</dbReference>
<dbReference type="Proteomes" id="UP000288805">
    <property type="component" value="Unassembled WGS sequence"/>
</dbReference>
<dbReference type="InterPro" id="IPR001680">
    <property type="entry name" value="WD40_rpt"/>
</dbReference>
<dbReference type="EMBL" id="QGNW01000058">
    <property type="protein sequence ID" value="RVX04899.1"/>
    <property type="molecule type" value="Genomic_DNA"/>
</dbReference>
<keyword evidence="2" id="KW-1133">Transmembrane helix</keyword>